<keyword evidence="1" id="KW-0963">Cytoplasm</keyword>
<protein>
    <submittedName>
        <fullName evidence="2">Uncharacterized protein</fullName>
    </submittedName>
</protein>
<dbReference type="STRING" id="1423776.FD04_GL001229"/>
<sequence length="96" mass="11124">MLDMQSRTSLVVYVASLRQVRQLKRYGHLVYVSKRMRYAVLYVNVETAKATINKLKQLRFVKRIIESPHAQLMDLLGLSGNAEHQAEQVSFDSEEK</sequence>
<dbReference type="PATRIC" id="fig|1423776.4.peg.1242"/>
<dbReference type="OrthoDB" id="2990788at2"/>
<gene>
    <name evidence="2" type="ORF">FD04_GL001229</name>
</gene>
<proteinExistence type="predicted"/>
<dbReference type="Proteomes" id="UP000051160">
    <property type="component" value="Unassembled WGS sequence"/>
</dbReference>
<dbReference type="AlphaFoldDB" id="A0A0R1LZ78"/>
<evidence type="ECO:0000313" key="2">
    <source>
        <dbReference type="EMBL" id="KRK98249.1"/>
    </source>
</evidence>
<comment type="caution">
    <text evidence="2">The sequence shown here is derived from an EMBL/GenBank/DDBJ whole genome shotgun (WGS) entry which is preliminary data.</text>
</comment>
<evidence type="ECO:0000313" key="3">
    <source>
        <dbReference type="Proteomes" id="UP000051160"/>
    </source>
</evidence>
<dbReference type="Pfam" id="PF09902">
    <property type="entry name" value="DUF2129"/>
    <property type="match status" value="1"/>
</dbReference>
<dbReference type="RefSeq" id="WP_054701157.1">
    <property type="nucleotide sequence ID" value="NZ_AZEE01000028.1"/>
</dbReference>
<keyword evidence="3" id="KW-1185">Reference proteome</keyword>
<accession>A0A0R1LZ78</accession>
<name>A0A0R1LZ78_9LACO</name>
<dbReference type="InterPro" id="IPR016979">
    <property type="entry name" value="DUF2129"/>
</dbReference>
<reference evidence="2 3" key="1">
    <citation type="journal article" date="2015" name="Genome Announc.">
        <title>Expanding the biotechnology potential of lactobacilli through comparative genomics of 213 strains and associated genera.</title>
        <authorList>
            <person name="Sun Z."/>
            <person name="Harris H.M."/>
            <person name="McCann A."/>
            <person name="Guo C."/>
            <person name="Argimon S."/>
            <person name="Zhang W."/>
            <person name="Yang X."/>
            <person name="Jeffery I.B."/>
            <person name="Cooney J.C."/>
            <person name="Kagawa T.F."/>
            <person name="Liu W."/>
            <person name="Song Y."/>
            <person name="Salvetti E."/>
            <person name="Wrobel A."/>
            <person name="Rasinkangas P."/>
            <person name="Parkhill J."/>
            <person name="Rea M.C."/>
            <person name="O'Sullivan O."/>
            <person name="Ritari J."/>
            <person name="Douillard F.P."/>
            <person name="Paul Ross R."/>
            <person name="Yang R."/>
            <person name="Briner A.E."/>
            <person name="Felis G.E."/>
            <person name="de Vos W.M."/>
            <person name="Barrangou R."/>
            <person name="Klaenhammer T.R."/>
            <person name="Caufield P.W."/>
            <person name="Cui Y."/>
            <person name="Zhang H."/>
            <person name="O'Toole P.W."/>
        </authorList>
    </citation>
    <scope>NUCLEOTIDE SEQUENCE [LARGE SCALE GENOMIC DNA]</scope>
    <source>
        <strain evidence="2 3">DSM 19909</strain>
    </source>
</reference>
<organism evidence="2 3">
    <name type="scientific">Secundilactobacillus odoratitofui DSM 19909 = JCM 15043</name>
    <dbReference type="NCBI Taxonomy" id="1423776"/>
    <lineage>
        <taxon>Bacteria</taxon>
        <taxon>Bacillati</taxon>
        <taxon>Bacillota</taxon>
        <taxon>Bacilli</taxon>
        <taxon>Lactobacillales</taxon>
        <taxon>Lactobacillaceae</taxon>
        <taxon>Secundilactobacillus</taxon>
    </lineage>
</organism>
<evidence type="ECO:0000256" key="1">
    <source>
        <dbReference type="ARBA" id="ARBA00022490"/>
    </source>
</evidence>
<dbReference type="EMBL" id="AZEE01000028">
    <property type="protein sequence ID" value="KRK98249.1"/>
    <property type="molecule type" value="Genomic_DNA"/>
</dbReference>